<name>A0A0D2NVL7_HYPSF</name>
<reference evidence="2" key="1">
    <citation type="submission" date="2014-04" db="EMBL/GenBank/DDBJ databases">
        <title>Evolutionary Origins and Diversification of the Mycorrhizal Mutualists.</title>
        <authorList>
            <consortium name="DOE Joint Genome Institute"/>
            <consortium name="Mycorrhizal Genomics Consortium"/>
            <person name="Kohler A."/>
            <person name="Kuo A."/>
            <person name="Nagy L.G."/>
            <person name="Floudas D."/>
            <person name="Copeland A."/>
            <person name="Barry K.W."/>
            <person name="Cichocki N."/>
            <person name="Veneault-Fourrey C."/>
            <person name="LaButti K."/>
            <person name="Lindquist E.A."/>
            <person name="Lipzen A."/>
            <person name="Lundell T."/>
            <person name="Morin E."/>
            <person name="Murat C."/>
            <person name="Riley R."/>
            <person name="Ohm R."/>
            <person name="Sun H."/>
            <person name="Tunlid A."/>
            <person name="Henrissat B."/>
            <person name="Grigoriev I.V."/>
            <person name="Hibbett D.S."/>
            <person name="Martin F."/>
        </authorList>
    </citation>
    <scope>NUCLEOTIDE SEQUENCE [LARGE SCALE GENOMIC DNA]</scope>
    <source>
        <strain evidence="2">FD-334 SS-4</strain>
    </source>
</reference>
<dbReference type="AlphaFoldDB" id="A0A0D2NVL7"/>
<organism evidence="1 2">
    <name type="scientific">Hypholoma sublateritium (strain FD-334 SS-4)</name>
    <dbReference type="NCBI Taxonomy" id="945553"/>
    <lineage>
        <taxon>Eukaryota</taxon>
        <taxon>Fungi</taxon>
        <taxon>Dikarya</taxon>
        <taxon>Basidiomycota</taxon>
        <taxon>Agaricomycotina</taxon>
        <taxon>Agaricomycetes</taxon>
        <taxon>Agaricomycetidae</taxon>
        <taxon>Agaricales</taxon>
        <taxon>Agaricineae</taxon>
        <taxon>Strophariaceae</taxon>
        <taxon>Hypholoma</taxon>
    </lineage>
</organism>
<accession>A0A0D2NVL7</accession>
<evidence type="ECO:0000313" key="1">
    <source>
        <dbReference type="EMBL" id="KJA20566.1"/>
    </source>
</evidence>
<dbReference type="Proteomes" id="UP000054270">
    <property type="component" value="Unassembled WGS sequence"/>
</dbReference>
<gene>
    <name evidence="1" type="ORF">HYPSUDRAFT_43067</name>
</gene>
<proteinExistence type="predicted"/>
<sequence>MDSRNDPHNLRLDIGVEKGAETDPAIDPSVTLPPLNFPEPEEVSRFTKQEKWLIVIFTVVIA</sequence>
<protein>
    <submittedName>
        <fullName evidence="1">Uncharacterized protein</fullName>
    </submittedName>
</protein>
<keyword evidence="2" id="KW-1185">Reference proteome</keyword>
<evidence type="ECO:0000313" key="2">
    <source>
        <dbReference type="Proteomes" id="UP000054270"/>
    </source>
</evidence>
<dbReference type="EMBL" id="KN817566">
    <property type="protein sequence ID" value="KJA20566.1"/>
    <property type="molecule type" value="Genomic_DNA"/>
</dbReference>